<name>A0AAP4EYI0_9FIRM</name>
<sequence>MGMTIKDYAAARGKTVQAVYKQIHAKENAEVKNHICKEKRGNKSIQVLDNEAIKILDSASRQAPVIINQTAKDTELENFRLENENLKIKIMELQEKLISAHEKIGCLQEQLLLSDQRRHEESADNKRSWWQRFVGK</sequence>
<keyword evidence="3" id="KW-1185">Reference proteome</keyword>
<reference evidence="2 3" key="1">
    <citation type="submission" date="2023-05" db="EMBL/GenBank/DDBJ databases">
        <title>[ruminococcus] sp. nov., isolated from a pig farm feces dump.</title>
        <authorList>
            <person name="Chang Y.-H."/>
        </authorList>
    </citation>
    <scope>NUCLEOTIDE SEQUENCE [LARGE SCALE GENOMIC DNA]</scope>
    <source>
        <strain evidence="2 3">YH-rum2234</strain>
    </source>
</reference>
<protein>
    <recommendedName>
        <fullName evidence="4">DUF536 domain-containing protein</fullName>
    </recommendedName>
</protein>
<evidence type="ECO:0008006" key="4">
    <source>
        <dbReference type="Google" id="ProtNLM"/>
    </source>
</evidence>
<dbReference type="EMBL" id="JASGBQ010000044">
    <property type="protein sequence ID" value="MDI9243579.1"/>
    <property type="molecule type" value="Genomic_DNA"/>
</dbReference>
<evidence type="ECO:0000313" key="2">
    <source>
        <dbReference type="EMBL" id="MDI9243579.1"/>
    </source>
</evidence>
<gene>
    <name evidence="2" type="ORF">QJ036_14110</name>
</gene>
<keyword evidence="1" id="KW-0175">Coiled coil</keyword>
<organism evidence="2 3">
    <name type="scientific">Fusibacillus kribbianus</name>
    <dbReference type="NCBI Taxonomy" id="3044208"/>
    <lineage>
        <taxon>Bacteria</taxon>
        <taxon>Bacillati</taxon>
        <taxon>Bacillota</taxon>
        <taxon>Clostridia</taxon>
        <taxon>Lachnospirales</taxon>
        <taxon>Lachnospiraceae</taxon>
        <taxon>Fusibacillus</taxon>
    </lineage>
</organism>
<evidence type="ECO:0000313" key="3">
    <source>
        <dbReference type="Proteomes" id="UP001300383"/>
    </source>
</evidence>
<proteinExistence type="predicted"/>
<comment type="caution">
    <text evidence="2">The sequence shown here is derived from an EMBL/GenBank/DDBJ whole genome shotgun (WGS) entry which is preliminary data.</text>
</comment>
<feature type="coiled-coil region" evidence="1">
    <location>
        <begin position="76"/>
        <end position="110"/>
    </location>
</feature>
<accession>A0AAP4EYI0</accession>
<evidence type="ECO:0000256" key="1">
    <source>
        <dbReference type="SAM" id="Coils"/>
    </source>
</evidence>
<dbReference type="Proteomes" id="UP001300383">
    <property type="component" value="Unassembled WGS sequence"/>
</dbReference>
<dbReference type="RefSeq" id="WP_283231962.1">
    <property type="nucleotide sequence ID" value="NZ_JASGBQ010000044.1"/>
</dbReference>
<dbReference type="AlphaFoldDB" id="A0AAP4EYI0"/>